<name>R4WL64_9BURK</name>
<accession>R4WL64</accession>
<protein>
    <submittedName>
        <fullName evidence="1">Uncharacterized protein</fullName>
    </submittedName>
</protein>
<reference evidence="1 2" key="1">
    <citation type="journal article" date="2013" name="Genome Announc.">
        <title>Complete Genome Sequence of Burkholderia sp. Strain RPE64, Bacterial Symbiont of the Bean Bug Riptortus pedestris.</title>
        <authorList>
            <person name="Shibata T.F."/>
            <person name="Maeda T."/>
            <person name="Nikoh N."/>
            <person name="Yamaguchi K."/>
            <person name="Oshima K."/>
            <person name="Hattori M."/>
            <person name="Nishiyama T."/>
            <person name="Hasebe M."/>
            <person name="Fukatsu T."/>
            <person name="Kikuchi Y."/>
            <person name="Shigenobu S."/>
        </authorList>
    </citation>
    <scope>NUCLEOTIDE SEQUENCE [LARGE SCALE GENOMIC DNA]</scope>
</reference>
<dbReference type="HOGENOM" id="CLU_071817_0_0_4"/>
<dbReference type="Proteomes" id="UP000013966">
    <property type="component" value="Chromosome 2"/>
</dbReference>
<dbReference type="EMBL" id="AP013059">
    <property type="protein sequence ID" value="BAN25204.1"/>
    <property type="molecule type" value="Genomic_DNA"/>
</dbReference>
<dbReference type="AlphaFoldDB" id="R4WL64"/>
<keyword evidence="2" id="KW-1185">Reference proteome</keyword>
<evidence type="ECO:0000313" key="2">
    <source>
        <dbReference type="Proteomes" id="UP000013966"/>
    </source>
</evidence>
<dbReference type="PATRIC" id="fig|758793.3.peg.3450"/>
<dbReference type="KEGG" id="buo:BRPE64_BCDS05430"/>
<reference evidence="1 2" key="2">
    <citation type="journal article" date="2018" name="Int. J. Syst. Evol. Microbiol.">
        <title>Burkholderia insecticola sp. nov., a gut symbiotic bacterium of the bean bug Riptortus pedestris.</title>
        <authorList>
            <person name="Takeshita K."/>
            <person name="Tamaki H."/>
            <person name="Ohbayashi T."/>
            <person name="Meng X.-Y."/>
            <person name="Sone T."/>
            <person name="Mitani Y."/>
            <person name="Peeters C."/>
            <person name="Kikuchi Y."/>
            <person name="Vandamme P."/>
        </authorList>
    </citation>
    <scope>NUCLEOTIDE SEQUENCE [LARGE SCALE GENOMIC DNA]</scope>
    <source>
        <strain evidence="1">RPE64</strain>
    </source>
</reference>
<sequence length="222" mass="25812">MRNLQSGQTHSYSIHFAAERAHALDQIENRYDEFEKAMLHDFFAFARDHQFHTWLHWNMRDMNYGFPALEHRAAVLESQSFHIDEKQLVDLSRVLIAIYGNKYTGHPRIQSLMEKNHITPRDFLVGQDEANAFEQKRFLDMHRSTLSKVDVFANFAERAHSGTLKTNATWFERNGRSFKAGIEKVREHWLLGAVIAGGVGAWNYHEQILGVWHWGAKLLAHG</sequence>
<evidence type="ECO:0000313" key="1">
    <source>
        <dbReference type="EMBL" id="BAN25204.1"/>
    </source>
</evidence>
<organism evidence="1 2">
    <name type="scientific">Caballeronia insecticola</name>
    <dbReference type="NCBI Taxonomy" id="758793"/>
    <lineage>
        <taxon>Bacteria</taxon>
        <taxon>Pseudomonadati</taxon>
        <taxon>Pseudomonadota</taxon>
        <taxon>Betaproteobacteria</taxon>
        <taxon>Burkholderiales</taxon>
        <taxon>Burkholderiaceae</taxon>
        <taxon>Caballeronia</taxon>
    </lineage>
</organism>
<gene>
    <name evidence="1" type="ORF">BRPE64_BCDS05430</name>
</gene>
<proteinExistence type="predicted"/>